<proteinExistence type="predicted"/>
<protein>
    <submittedName>
        <fullName evidence="1">Uncharacterized protein</fullName>
    </submittedName>
</protein>
<reference evidence="1" key="2">
    <citation type="journal article" date="2015" name="Data Brief">
        <title>Shoot transcriptome of the giant reed, Arundo donax.</title>
        <authorList>
            <person name="Barrero R.A."/>
            <person name="Guerrero F.D."/>
            <person name="Moolhuijzen P."/>
            <person name="Goolsby J.A."/>
            <person name="Tidwell J."/>
            <person name="Bellgard S.E."/>
            <person name="Bellgard M.I."/>
        </authorList>
    </citation>
    <scope>NUCLEOTIDE SEQUENCE</scope>
    <source>
        <tissue evidence="1">Shoot tissue taken approximately 20 cm above the soil surface</tissue>
    </source>
</reference>
<accession>A0A0A8Z818</accession>
<dbReference type="EMBL" id="GBRH01264072">
    <property type="protein sequence ID" value="JAD33823.1"/>
    <property type="molecule type" value="Transcribed_RNA"/>
</dbReference>
<reference evidence="1" key="1">
    <citation type="submission" date="2014-09" db="EMBL/GenBank/DDBJ databases">
        <authorList>
            <person name="Magalhaes I.L.F."/>
            <person name="Oliveira U."/>
            <person name="Santos F.R."/>
            <person name="Vidigal T.H.D.A."/>
            <person name="Brescovit A.D."/>
            <person name="Santos A.J."/>
        </authorList>
    </citation>
    <scope>NUCLEOTIDE SEQUENCE</scope>
    <source>
        <tissue evidence="1">Shoot tissue taken approximately 20 cm above the soil surface</tissue>
    </source>
</reference>
<organism evidence="1">
    <name type="scientific">Arundo donax</name>
    <name type="common">Giant reed</name>
    <name type="synonym">Donax arundinaceus</name>
    <dbReference type="NCBI Taxonomy" id="35708"/>
    <lineage>
        <taxon>Eukaryota</taxon>
        <taxon>Viridiplantae</taxon>
        <taxon>Streptophyta</taxon>
        <taxon>Embryophyta</taxon>
        <taxon>Tracheophyta</taxon>
        <taxon>Spermatophyta</taxon>
        <taxon>Magnoliopsida</taxon>
        <taxon>Liliopsida</taxon>
        <taxon>Poales</taxon>
        <taxon>Poaceae</taxon>
        <taxon>PACMAD clade</taxon>
        <taxon>Arundinoideae</taxon>
        <taxon>Arundineae</taxon>
        <taxon>Arundo</taxon>
    </lineage>
</organism>
<name>A0A0A8Z818_ARUDO</name>
<dbReference type="AlphaFoldDB" id="A0A0A8Z818"/>
<sequence>MSISVMSVAQCAAAVNKPPHYTDQLVPCVAPRLHDEEAVLLPFKLDELHRLAQRLEPRDIVHDAVSQQVVLTDYNEHR</sequence>
<evidence type="ECO:0000313" key="1">
    <source>
        <dbReference type="EMBL" id="JAD33823.1"/>
    </source>
</evidence>